<evidence type="ECO:0000256" key="1">
    <source>
        <dbReference type="SAM" id="Coils"/>
    </source>
</evidence>
<sequence length="232" mass="26864">MRPGRQILPPSPVSRSVRSATSQRHSDSSSSDFSSLSEAFLPENVVESIREYLNYLQSLRETPDIELPPSFLSLRSQLGSLDNEESVAEMERNMVDHANTYNVQVKRDRLCVKRIAQWAVSMKDQKKQNEDLQGKIKKLEEENKFLQFKMDNYRLKRNEADDLVESMDESLIKVLKLSREERPKIGCHCDTDQVNVIDMKKVVSRGAQKRRWRELEDDLSYKEVNATDTPAD</sequence>
<organism evidence="3 4">
    <name type="scientific">Kwoniella newhampshirensis</name>
    <dbReference type="NCBI Taxonomy" id="1651941"/>
    <lineage>
        <taxon>Eukaryota</taxon>
        <taxon>Fungi</taxon>
        <taxon>Dikarya</taxon>
        <taxon>Basidiomycota</taxon>
        <taxon>Agaricomycotina</taxon>
        <taxon>Tremellomycetes</taxon>
        <taxon>Tremellales</taxon>
        <taxon>Cryptococcaceae</taxon>
        <taxon>Kwoniella</taxon>
    </lineage>
</organism>
<keyword evidence="1" id="KW-0175">Coiled coil</keyword>
<dbReference type="KEGG" id="kne:92178555"/>
<accession>A0AAW0Z5A9</accession>
<evidence type="ECO:0000313" key="3">
    <source>
        <dbReference type="EMBL" id="KAK8866145.1"/>
    </source>
</evidence>
<feature type="compositionally biased region" description="Low complexity" evidence="2">
    <location>
        <begin position="13"/>
        <end position="34"/>
    </location>
</feature>
<comment type="caution">
    <text evidence="3">The sequence shown here is derived from an EMBL/GenBank/DDBJ whole genome shotgun (WGS) entry which is preliminary data.</text>
</comment>
<dbReference type="EMBL" id="JBCAWK010000002">
    <property type="protein sequence ID" value="KAK8866145.1"/>
    <property type="molecule type" value="Genomic_DNA"/>
</dbReference>
<feature type="region of interest" description="Disordered" evidence="2">
    <location>
        <begin position="1"/>
        <end position="34"/>
    </location>
</feature>
<dbReference type="AlphaFoldDB" id="A0AAW0Z5A9"/>
<proteinExistence type="predicted"/>
<dbReference type="RefSeq" id="XP_066805624.1">
    <property type="nucleotide sequence ID" value="XM_066944423.1"/>
</dbReference>
<evidence type="ECO:0000313" key="4">
    <source>
        <dbReference type="Proteomes" id="UP001388673"/>
    </source>
</evidence>
<protein>
    <submittedName>
        <fullName evidence="3">Uncharacterized protein</fullName>
    </submittedName>
</protein>
<feature type="coiled-coil region" evidence="1">
    <location>
        <begin position="122"/>
        <end position="156"/>
    </location>
</feature>
<keyword evidence="4" id="KW-1185">Reference proteome</keyword>
<reference evidence="3 4" key="1">
    <citation type="journal article" date="2024" name="bioRxiv">
        <title>Comparative genomics of Cryptococcus and Kwoniella reveals pathogenesis evolution and contrasting karyotype dynamics via intercentromeric recombination or chromosome fusion.</title>
        <authorList>
            <person name="Coelho M.A."/>
            <person name="David-Palma M."/>
            <person name="Shea T."/>
            <person name="Bowers K."/>
            <person name="McGinley-Smith S."/>
            <person name="Mohammad A.W."/>
            <person name="Gnirke A."/>
            <person name="Yurkov A.M."/>
            <person name="Nowrousian M."/>
            <person name="Sun S."/>
            <person name="Cuomo C.A."/>
            <person name="Heitman J."/>
        </authorList>
    </citation>
    <scope>NUCLEOTIDE SEQUENCE [LARGE SCALE GENOMIC DNA]</scope>
    <source>
        <strain evidence="3 4">CBS 13917</strain>
    </source>
</reference>
<name>A0AAW0Z5A9_9TREE</name>
<dbReference type="GeneID" id="92178555"/>
<evidence type="ECO:0000256" key="2">
    <source>
        <dbReference type="SAM" id="MobiDB-lite"/>
    </source>
</evidence>
<gene>
    <name evidence="3" type="ORF">IAR55_001296</name>
</gene>
<dbReference type="Proteomes" id="UP001388673">
    <property type="component" value="Unassembled WGS sequence"/>
</dbReference>